<comment type="cofactor">
    <cofactor evidence="1">
        <name>Zn(2+)</name>
        <dbReference type="ChEBI" id="CHEBI:29105"/>
    </cofactor>
</comment>
<dbReference type="Gene3D" id="3.60.15.10">
    <property type="entry name" value="Ribonuclease Z/Hydroxyacylglutathione hydrolase-like"/>
    <property type="match status" value="1"/>
</dbReference>
<dbReference type="PANTHER" id="PTHR42978:SF7">
    <property type="entry name" value="METALLO-HYDROLASE RV2300C-RELATED"/>
    <property type="match status" value="1"/>
</dbReference>
<dbReference type="SMART" id="SM00849">
    <property type="entry name" value="Lactamase_B"/>
    <property type="match status" value="1"/>
</dbReference>
<feature type="region of interest" description="Disordered" evidence="6">
    <location>
        <begin position="114"/>
        <end position="138"/>
    </location>
</feature>
<dbReference type="InterPro" id="IPR001279">
    <property type="entry name" value="Metallo-B-lactamas"/>
</dbReference>
<comment type="similarity">
    <text evidence="2">Belongs to the metallo-beta-lactamase superfamily.</text>
</comment>
<feature type="domain" description="Metallo-beta-lactamase" evidence="7">
    <location>
        <begin position="20"/>
        <end position="250"/>
    </location>
</feature>
<evidence type="ECO:0000256" key="5">
    <source>
        <dbReference type="ARBA" id="ARBA00022833"/>
    </source>
</evidence>
<evidence type="ECO:0000256" key="6">
    <source>
        <dbReference type="SAM" id="MobiDB-lite"/>
    </source>
</evidence>
<evidence type="ECO:0000313" key="8">
    <source>
        <dbReference type="EMBL" id="EGD54304.1"/>
    </source>
</evidence>
<evidence type="ECO:0000256" key="4">
    <source>
        <dbReference type="ARBA" id="ARBA00022801"/>
    </source>
</evidence>
<dbReference type="InterPro" id="IPR036866">
    <property type="entry name" value="RibonucZ/Hydroxyglut_hydro"/>
</dbReference>
<evidence type="ECO:0000313" key="9">
    <source>
        <dbReference type="Proteomes" id="UP000035065"/>
    </source>
</evidence>
<evidence type="ECO:0000259" key="7">
    <source>
        <dbReference type="SMART" id="SM00849"/>
    </source>
</evidence>
<protein>
    <submittedName>
        <fullName evidence="8">Beta-lactamase domain-containing protein</fullName>
    </submittedName>
</protein>
<comment type="caution">
    <text evidence="8">The sequence shown here is derived from an EMBL/GenBank/DDBJ whole genome shotgun (WGS) entry which is preliminary data.</text>
</comment>
<evidence type="ECO:0000256" key="1">
    <source>
        <dbReference type="ARBA" id="ARBA00001947"/>
    </source>
</evidence>
<keyword evidence="4" id="KW-0378">Hydrolase</keyword>
<gene>
    <name evidence="8" type="ORF">SCNU_14986</name>
</gene>
<dbReference type="EMBL" id="AEUD01000013">
    <property type="protein sequence ID" value="EGD54304.1"/>
    <property type="molecule type" value="Genomic_DNA"/>
</dbReference>
<dbReference type="STRING" id="644548.SCNU_14986"/>
<dbReference type="GO" id="GO:0046872">
    <property type="term" value="F:metal ion binding"/>
    <property type="evidence" value="ECO:0007669"/>
    <property type="project" value="UniProtKB-KW"/>
</dbReference>
<keyword evidence="9" id="KW-1185">Reference proteome</keyword>
<sequence>MTITHLNCGTMHPLGGTRMVCHVLLVETEGGLVLVDTGFGRRDLADPVGRLGRPLTSIIRPELAYEETALSQVEALGYDPTDVTDIVMTHLDSDHTGGIDDFPTARLHVSARELANADSEPGPSAAVRNRPWRRSKHPDDVQTYTASADDWFGFPAAALSGLGDDFAYVALPGHTEGHMGVAVRDGDGWLLHCGDAFYHQNAAQGGRVPASMAFSQFVTARRPRDARRTRRRLADLCSASAANVQLICAHDAVQFDESVRRQDA</sequence>
<keyword evidence="3" id="KW-0479">Metal-binding</keyword>
<dbReference type="Pfam" id="PF00753">
    <property type="entry name" value="Lactamase_B"/>
    <property type="match status" value="1"/>
</dbReference>
<dbReference type="PANTHER" id="PTHR42978">
    <property type="entry name" value="QUORUM-QUENCHING LACTONASE YTNP-RELATED-RELATED"/>
    <property type="match status" value="1"/>
</dbReference>
<dbReference type="GO" id="GO:0016787">
    <property type="term" value="F:hydrolase activity"/>
    <property type="evidence" value="ECO:0007669"/>
    <property type="project" value="UniProtKB-KW"/>
</dbReference>
<dbReference type="InterPro" id="IPR051013">
    <property type="entry name" value="MBL_superfamily_lactonases"/>
</dbReference>
<dbReference type="SUPFAM" id="SSF56281">
    <property type="entry name" value="Metallo-hydrolase/oxidoreductase"/>
    <property type="match status" value="1"/>
</dbReference>
<dbReference type="RefSeq" id="WP_009680195.1">
    <property type="nucleotide sequence ID" value="NZ_AEUD01000013.1"/>
</dbReference>
<proteinExistence type="inferred from homology"/>
<dbReference type="AlphaFoldDB" id="F1YM53"/>
<dbReference type="Proteomes" id="UP000035065">
    <property type="component" value="Unassembled WGS sequence"/>
</dbReference>
<accession>F1YM53</accession>
<dbReference type="OrthoDB" id="3196337at2"/>
<name>F1YM53_9ACTN</name>
<dbReference type="CDD" id="cd07742">
    <property type="entry name" value="metallo-hydrolase-like_MBL-fold"/>
    <property type="match status" value="1"/>
</dbReference>
<reference evidence="8 9" key="1">
    <citation type="journal article" date="2011" name="J. Bacteriol.">
        <title>Draft Genome Sequence of Gordonia neofelifaecis NRRL B-59395, a Cholesterol-Degrading Actinomycete.</title>
        <authorList>
            <person name="Ge F."/>
            <person name="Li W."/>
            <person name="Chen G."/>
            <person name="Liu Y."/>
            <person name="Zhang G."/>
            <person name="Yong B."/>
            <person name="Wang Q."/>
            <person name="Wang N."/>
            <person name="Huang Z."/>
            <person name="Li W."/>
            <person name="Wang J."/>
            <person name="Wu C."/>
            <person name="Xie Q."/>
            <person name="Liu G."/>
        </authorList>
    </citation>
    <scope>NUCLEOTIDE SEQUENCE [LARGE SCALE GENOMIC DNA]</scope>
    <source>
        <strain evidence="8 9">NRRL B-59395</strain>
    </source>
</reference>
<organism evidence="8 9">
    <name type="scientific">Gordonia neofelifaecis NRRL B-59395</name>
    <dbReference type="NCBI Taxonomy" id="644548"/>
    <lineage>
        <taxon>Bacteria</taxon>
        <taxon>Bacillati</taxon>
        <taxon>Actinomycetota</taxon>
        <taxon>Actinomycetes</taxon>
        <taxon>Mycobacteriales</taxon>
        <taxon>Gordoniaceae</taxon>
        <taxon>Gordonia</taxon>
    </lineage>
</organism>
<dbReference type="eggNOG" id="COG0491">
    <property type="taxonomic scope" value="Bacteria"/>
</dbReference>
<keyword evidence="5" id="KW-0862">Zinc</keyword>
<evidence type="ECO:0000256" key="2">
    <source>
        <dbReference type="ARBA" id="ARBA00007749"/>
    </source>
</evidence>
<evidence type="ECO:0000256" key="3">
    <source>
        <dbReference type="ARBA" id="ARBA00022723"/>
    </source>
</evidence>